<protein>
    <submittedName>
        <fullName evidence="7">Uncharacterized protein</fullName>
    </submittedName>
</protein>
<comment type="cofactor">
    <cofactor evidence="1">
        <name>FAD</name>
        <dbReference type="ChEBI" id="CHEBI:57692"/>
    </cofactor>
</comment>
<dbReference type="PANTHER" id="PTHR45968:SF2">
    <property type="entry name" value="(R)-MANDELONITRILE LYASE-LIKE"/>
    <property type="match status" value="1"/>
</dbReference>
<dbReference type="SUPFAM" id="SSF53067">
    <property type="entry name" value="Actin-like ATPase domain"/>
    <property type="match status" value="1"/>
</dbReference>
<dbReference type="GO" id="GO:0005524">
    <property type="term" value="F:ATP binding"/>
    <property type="evidence" value="ECO:0007669"/>
    <property type="project" value="UniProtKB-KW"/>
</dbReference>
<keyword evidence="5" id="KW-0274">FAD</keyword>
<evidence type="ECO:0000256" key="5">
    <source>
        <dbReference type="ARBA" id="ARBA00022827"/>
    </source>
</evidence>
<name>A0AAV1QYU2_9ROSI</name>
<comment type="caution">
    <text evidence="7">The sequence shown here is derived from an EMBL/GenBank/DDBJ whole genome shotgun (WGS) entry which is preliminary data.</text>
</comment>
<dbReference type="FunFam" id="3.30.30.30:FF:000005">
    <property type="entry name" value="Heat shock protein ssb1"/>
    <property type="match status" value="1"/>
</dbReference>
<dbReference type="EMBL" id="CAWUPB010000851">
    <property type="protein sequence ID" value="CAK7326239.1"/>
    <property type="molecule type" value="Genomic_DNA"/>
</dbReference>
<evidence type="ECO:0000256" key="2">
    <source>
        <dbReference type="ARBA" id="ARBA00004319"/>
    </source>
</evidence>
<dbReference type="AlphaFoldDB" id="A0AAV1QYU2"/>
<reference evidence="7 8" key="1">
    <citation type="submission" date="2024-01" db="EMBL/GenBank/DDBJ databases">
        <authorList>
            <person name="Waweru B."/>
        </authorList>
    </citation>
    <scope>NUCLEOTIDE SEQUENCE [LARGE SCALE GENOMIC DNA]</scope>
</reference>
<accession>A0AAV1QYU2</accession>
<proteinExistence type="predicted"/>
<comment type="subcellular location">
    <subcellularLocation>
        <location evidence="2">Endoplasmic reticulum lumen</location>
    </subcellularLocation>
</comment>
<evidence type="ECO:0000313" key="7">
    <source>
        <dbReference type="EMBL" id="CAK7326239.1"/>
    </source>
</evidence>
<dbReference type="InterPro" id="IPR043129">
    <property type="entry name" value="ATPase_NBD"/>
</dbReference>
<organism evidence="7 8">
    <name type="scientific">Dovyalis caffra</name>
    <dbReference type="NCBI Taxonomy" id="77055"/>
    <lineage>
        <taxon>Eukaryota</taxon>
        <taxon>Viridiplantae</taxon>
        <taxon>Streptophyta</taxon>
        <taxon>Embryophyta</taxon>
        <taxon>Tracheophyta</taxon>
        <taxon>Spermatophyta</taxon>
        <taxon>Magnoliopsida</taxon>
        <taxon>eudicotyledons</taxon>
        <taxon>Gunneridae</taxon>
        <taxon>Pentapetalae</taxon>
        <taxon>rosids</taxon>
        <taxon>fabids</taxon>
        <taxon>Malpighiales</taxon>
        <taxon>Salicaceae</taxon>
        <taxon>Flacourtieae</taxon>
        <taxon>Dovyalis</taxon>
    </lineage>
</organism>
<evidence type="ECO:0000256" key="6">
    <source>
        <dbReference type="ARBA" id="ARBA00022840"/>
    </source>
</evidence>
<keyword evidence="3" id="KW-0285">Flavoprotein</keyword>
<keyword evidence="6" id="KW-0067">ATP-binding</keyword>
<sequence>MRKKNEVSKSDGLESTKNSQIGDVKRLIGRKFENNKIQRKMKLVPYKIMDKDRKPYIRVKMKDGETKFFSIEEISVIILTKMKATTEVFLKKKIKDVVINVTRAIVFRPKLRNRLSIVRNGLLGVEVEPYIGFGLDYMVGIKIYSSTFKGSKRGYNDVDLLNYANTIDIQVTYHLPYVRQQLYDIPYNGISIMLPMSLEHSPIQVVGITEVEAYLETALTS</sequence>
<dbReference type="Pfam" id="PF00012">
    <property type="entry name" value="HSP70"/>
    <property type="match status" value="1"/>
</dbReference>
<dbReference type="Gene3D" id="3.30.410.40">
    <property type="match status" value="1"/>
</dbReference>
<evidence type="ECO:0000256" key="3">
    <source>
        <dbReference type="ARBA" id="ARBA00022630"/>
    </source>
</evidence>
<dbReference type="InterPro" id="IPR013126">
    <property type="entry name" value="Hsp_70_fam"/>
</dbReference>
<keyword evidence="8" id="KW-1185">Reference proteome</keyword>
<gene>
    <name evidence="7" type="ORF">DCAF_LOCUS3938</name>
</gene>
<evidence type="ECO:0000313" key="8">
    <source>
        <dbReference type="Proteomes" id="UP001314170"/>
    </source>
</evidence>
<dbReference type="InterPro" id="IPR051871">
    <property type="entry name" value="GMC_Oxidoreductase-Related"/>
</dbReference>
<dbReference type="GO" id="GO:0005788">
    <property type="term" value="C:endoplasmic reticulum lumen"/>
    <property type="evidence" value="ECO:0007669"/>
    <property type="project" value="UniProtKB-SubCell"/>
</dbReference>
<evidence type="ECO:0000256" key="1">
    <source>
        <dbReference type="ARBA" id="ARBA00001974"/>
    </source>
</evidence>
<dbReference type="Gene3D" id="3.30.420.40">
    <property type="match status" value="1"/>
</dbReference>
<keyword evidence="4" id="KW-0547">Nucleotide-binding</keyword>
<dbReference type="GO" id="GO:0140662">
    <property type="term" value="F:ATP-dependent protein folding chaperone"/>
    <property type="evidence" value="ECO:0007669"/>
    <property type="project" value="InterPro"/>
</dbReference>
<dbReference type="PANTHER" id="PTHR45968">
    <property type="entry name" value="OSJNBA0019K04.7 PROTEIN"/>
    <property type="match status" value="1"/>
</dbReference>
<dbReference type="Proteomes" id="UP001314170">
    <property type="component" value="Unassembled WGS sequence"/>
</dbReference>
<evidence type="ECO:0000256" key="4">
    <source>
        <dbReference type="ARBA" id="ARBA00022741"/>
    </source>
</evidence>